<dbReference type="Gene3D" id="3.40.50.300">
    <property type="entry name" value="P-loop containing nucleotide triphosphate hydrolases"/>
    <property type="match status" value="1"/>
</dbReference>
<dbReference type="InterPro" id="IPR003593">
    <property type="entry name" value="AAA+_ATPase"/>
</dbReference>
<keyword evidence="3" id="KW-1185">Reference proteome</keyword>
<dbReference type="InterPro" id="IPR059179">
    <property type="entry name" value="MLKL-like_MCAfunc"/>
</dbReference>
<dbReference type="InterPro" id="IPR002182">
    <property type="entry name" value="NB-ARC"/>
</dbReference>
<dbReference type="SMART" id="SM00382">
    <property type="entry name" value="AAA"/>
    <property type="match status" value="1"/>
</dbReference>
<feature type="domain" description="AAA+ ATPase" evidence="1">
    <location>
        <begin position="213"/>
        <end position="372"/>
    </location>
</feature>
<evidence type="ECO:0000259" key="1">
    <source>
        <dbReference type="SMART" id="SM00382"/>
    </source>
</evidence>
<dbReference type="InterPro" id="IPR011990">
    <property type="entry name" value="TPR-like_helical_dom_sf"/>
</dbReference>
<dbReference type="SUPFAM" id="SSF48452">
    <property type="entry name" value="TPR-like"/>
    <property type="match status" value="1"/>
</dbReference>
<organism evidence="2 3">
    <name type="scientific">Asterophora parasitica</name>
    <dbReference type="NCBI Taxonomy" id="117018"/>
    <lineage>
        <taxon>Eukaryota</taxon>
        <taxon>Fungi</taxon>
        <taxon>Dikarya</taxon>
        <taxon>Basidiomycota</taxon>
        <taxon>Agaricomycotina</taxon>
        <taxon>Agaricomycetes</taxon>
        <taxon>Agaricomycetidae</taxon>
        <taxon>Agaricales</taxon>
        <taxon>Tricholomatineae</taxon>
        <taxon>Lyophyllaceae</taxon>
        <taxon>Asterophora</taxon>
    </lineage>
</organism>
<accession>A0A9P7G652</accession>
<dbReference type="AlphaFoldDB" id="A0A9P7G652"/>
<dbReference type="GO" id="GO:0043531">
    <property type="term" value="F:ADP binding"/>
    <property type="evidence" value="ECO:0007669"/>
    <property type="project" value="InterPro"/>
</dbReference>
<dbReference type="InterPro" id="IPR036537">
    <property type="entry name" value="Adaptor_Cbl_N_dom_sf"/>
</dbReference>
<reference evidence="2" key="2">
    <citation type="submission" date="2021-10" db="EMBL/GenBank/DDBJ databases">
        <title>Phylogenomics reveals ancestral predisposition of the termite-cultivated fungus Termitomyces towards a domesticated lifestyle.</title>
        <authorList>
            <person name="Auxier B."/>
            <person name="Grum-Grzhimaylo A."/>
            <person name="Cardenas M.E."/>
            <person name="Lodge J.D."/>
            <person name="Laessoe T."/>
            <person name="Pedersen O."/>
            <person name="Smith M.E."/>
            <person name="Kuyper T.W."/>
            <person name="Franco-Molano E.A."/>
            <person name="Baroni T.J."/>
            <person name="Aanen D.K."/>
        </authorList>
    </citation>
    <scope>NUCLEOTIDE SEQUENCE</scope>
    <source>
        <strain evidence="2">AP01</strain>
        <tissue evidence="2">Mycelium</tissue>
    </source>
</reference>
<evidence type="ECO:0000313" key="3">
    <source>
        <dbReference type="Proteomes" id="UP000775547"/>
    </source>
</evidence>
<dbReference type="GO" id="GO:0007166">
    <property type="term" value="P:cell surface receptor signaling pathway"/>
    <property type="evidence" value="ECO:0007669"/>
    <property type="project" value="InterPro"/>
</dbReference>
<dbReference type="SUPFAM" id="SSF52540">
    <property type="entry name" value="P-loop containing nucleoside triphosphate hydrolases"/>
    <property type="match status" value="1"/>
</dbReference>
<evidence type="ECO:0000313" key="2">
    <source>
        <dbReference type="EMBL" id="KAG5643836.1"/>
    </source>
</evidence>
<dbReference type="Gene3D" id="1.20.930.20">
    <property type="entry name" value="Adaptor protein Cbl, N-terminal domain"/>
    <property type="match status" value="1"/>
</dbReference>
<dbReference type="EMBL" id="JABCKV010000093">
    <property type="protein sequence ID" value="KAG5643836.1"/>
    <property type="molecule type" value="Genomic_DNA"/>
</dbReference>
<comment type="caution">
    <text evidence="2">The sequence shown here is derived from an EMBL/GenBank/DDBJ whole genome shotgun (WGS) entry which is preliminary data.</text>
</comment>
<dbReference type="Gene3D" id="1.25.40.10">
    <property type="entry name" value="Tetratricopeptide repeat domain"/>
    <property type="match status" value="1"/>
</dbReference>
<protein>
    <recommendedName>
        <fullName evidence="1">AAA+ ATPase domain-containing protein</fullName>
    </recommendedName>
</protein>
<dbReference type="Proteomes" id="UP000775547">
    <property type="component" value="Unassembled WGS sequence"/>
</dbReference>
<gene>
    <name evidence="2" type="ORF">DXG03_009567</name>
</gene>
<dbReference type="PANTHER" id="PTHR47691">
    <property type="entry name" value="REGULATOR-RELATED"/>
    <property type="match status" value="1"/>
</dbReference>
<dbReference type="Pfam" id="PF00931">
    <property type="entry name" value="NB-ARC"/>
    <property type="match status" value="1"/>
</dbReference>
<reference evidence="2" key="1">
    <citation type="submission" date="2020-07" db="EMBL/GenBank/DDBJ databases">
        <authorList>
            <person name="Nieuwenhuis M."/>
            <person name="Van De Peppel L.J.J."/>
        </authorList>
    </citation>
    <scope>NUCLEOTIDE SEQUENCE</scope>
    <source>
        <strain evidence="2">AP01</strain>
        <tissue evidence="2">Mycelium</tissue>
    </source>
</reference>
<sequence>MKAGPTQRATGIPAPKNHDRALSALNNAIATIDVVNELVPLELAKGVLSAISGTLGIVKKTIQNQEDFQALAEQCQKIGLVIWRATSGTPEREVSETVRRALTDLNEAMNGIQKGVEEKLQKDIASQVFHITINQDMIEGWRKELNQFLVLFNTELSITANIKLDELLASFEEFRSTGTVPSHALLPDAIPVRPAIFVGCDDLVGATIESLLTITHVALIGPGGMGKTSIARAVLNDNAISKRFAERRFFVRYDDMDASQITYGTFLDRIAKSLGIASSKANTHALISKTLSTLEILLVLDNAETFLDAAQDAGPIASAIDEFGARSNVAIMLTTRTSGLPPNLRWHRLRVPALEEGAALEAFKMIYMPTFEPYILSKLLSAIDFHPLSINLLAQVASQNEWSPDELIVAWERQHAILLDNGMGKIQSIVVTIEMSLNSPSVAKLGDIVRQLLHLIAFLPQGINKTRLSEIFPDTWTNIESCVDILCRHSLAYHKDDFITLLAPIRLYVLSQARNSLPSKMPLISQLYTYYEQRVTADDYSKPLIRSEDVNIEHVIASFLGDLTMMEQVLVLATHFTQNLAESKPRPVSLRSVVSALDPHDTSQSASCLNLLRPADPRIMRAKGECLCVIATNLFTSGQVKEAEDVSLEARDILRRCGSAGRRNLMLVDIVVGLVYSAQGKYKTAEESYRLGLNRRPRLFFFKSSDDREIEALVAIGLADMMVSTGRPGGAKVALAAAKDLERMNVAVNAYVLAGTAELIDGNIPKAKEHIQHALKHYIHHTPPKAEKNDHLMLVIVSAEIAHQQGRESEARAARNEAQEIIRIHPTGELADAAVSSAYIAIHVALEGDIIKARGLMGALLLKQMDVMNIDIRTVDCLYLSGCLELLGNDLQKAREIFLQTLECCNAVSEFLNKARATRALGEIAVLDNDFTTARQLFEQTMALCNFTGVPPASLYRTFHCYRLNEHLNGWKKFQDGVLSVE</sequence>
<dbReference type="CDD" id="cd21037">
    <property type="entry name" value="MLKL_NTD"/>
    <property type="match status" value="1"/>
</dbReference>
<dbReference type="InterPro" id="IPR027417">
    <property type="entry name" value="P-loop_NTPase"/>
</dbReference>
<dbReference type="PANTHER" id="PTHR47691:SF3">
    <property type="entry name" value="HTH-TYPE TRANSCRIPTIONAL REGULATOR RV0890C-RELATED"/>
    <property type="match status" value="1"/>
</dbReference>
<dbReference type="OrthoDB" id="1534087at2759"/>
<name>A0A9P7G652_9AGAR</name>
<proteinExistence type="predicted"/>